<sequence length="343" mass="38332">MTERGFVKAQSDNLPKVHVFMMSTYLTSNPNFTSVEIKGVKALRSPRESYGDSAVGYVQVKREGGICTVKARITPEHNVRQKCYAVTLTCNEAEETILSVQCEDCAAHKGGCKHALGFLAWLHRRIEDPPYTSVDCYWKKSKLSSVGTSLKFIKAKDICNAPKKPKLVSTETSQESFLTVVIKDSKEVGDTDNQLMEYFKEPSICEKMSIHRLVSSRPKRPENAQEFIEFCKLSMDIKACEDAAIATVEQSNCSLWHELRYARITVSKAYEAAHCKTLDGSLMEAIMGVSKLKDTDAMKRGRLLENEVIRAVENIKKIKIYKCGILLNPLCPIMGASPDGESL</sequence>
<dbReference type="AlphaFoldDB" id="A0A8S4GC46"/>
<evidence type="ECO:0000256" key="3">
    <source>
        <dbReference type="ARBA" id="ARBA00022801"/>
    </source>
</evidence>
<evidence type="ECO:0000256" key="2">
    <source>
        <dbReference type="ARBA" id="ARBA00022759"/>
    </source>
</evidence>
<proteinExistence type="predicted"/>
<dbReference type="PANTHER" id="PTHR39953:SF1">
    <property type="entry name" value="RE54151P"/>
    <property type="match status" value="1"/>
</dbReference>
<comment type="caution">
    <text evidence="5">The sequence shown here is derived from an EMBL/GenBank/DDBJ whole genome shotgun (WGS) entry which is preliminary data.</text>
</comment>
<organism evidence="5 6">
    <name type="scientific">Plutella xylostella</name>
    <name type="common">Diamondback moth</name>
    <name type="synonym">Plutella maculipennis</name>
    <dbReference type="NCBI Taxonomy" id="51655"/>
    <lineage>
        <taxon>Eukaryota</taxon>
        <taxon>Metazoa</taxon>
        <taxon>Ecdysozoa</taxon>
        <taxon>Arthropoda</taxon>
        <taxon>Hexapoda</taxon>
        <taxon>Insecta</taxon>
        <taxon>Pterygota</taxon>
        <taxon>Neoptera</taxon>
        <taxon>Endopterygota</taxon>
        <taxon>Lepidoptera</taxon>
        <taxon>Glossata</taxon>
        <taxon>Ditrysia</taxon>
        <taxon>Yponomeutoidea</taxon>
        <taxon>Plutellidae</taxon>
        <taxon>Plutella</taxon>
    </lineage>
</organism>
<dbReference type="GO" id="GO:0004527">
    <property type="term" value="F:exonuclease activity"/>
    <property type="evidence" value="ECO:0007669"/>
    <property type="project" value="UniProtKB-KW"/>
</dbReference>
<keyword evidence="2" id="KW-0255">Endonuclease</keyword>
<reference evidence="5" key="1">
    <citation type="submission" date="2020-11" db="EMBL/GenBank/DDBJ databases">
        <authorList>
            <person name="Whiteford S."/>
        </authorList>
    </citation>
    <scope>NUCLEOTIDE SEQUENCE</scope>
</reference>
<keyword evidence="4" id="KW-0269">Exonuclease</keyword>
<accession>A0A8S4GC46</accession>
<dbReference type="InterPro" id="IPR011335">
    <property type="entry name" value="Restrct_endonuc-II-like"/>
</dbReference>
<keyword evidence="3" id="KW-0378">Hydrolase</keyword>
<dbReference type="Pfam" id="PF01771">
    <property type="entry name" value="Viral_alk_exo"/>
    <property type="match status" value="1"/>
</dbReference>
<evidence type="ECO:0000313" key="6">
    <source>
        <dbReference type="Proteomes" id="UP000653454"/>
    </source>
</evidence>
<dbReference type="GO" id="GO:0004519">
    <property type="term" value="F:endonuclease activity"/>
    <property type="evidence" value="ECO:0007669"/>
    <property type="project" value="UniProtKB-KW"/>
</dbReference>
<dbReference type="InterPro" id="IPR034720">
    <property type="entry name" value="Viral_alk_exo"/>
</dbReference>
<name>A0A8S4GC46_PLUXY</name>
<dbReference type="EMBL" id="CAJHNJ030000696">
    <property type="protein sequence ID" value="CAG9138635.1"/>
    <property type="molecule type" value="Genomic_DNA"/>
</dbReference>
<keyword evidence="6" id="KW-1185">Reference proteome</keyword>
<protein>
    <submittedName>
        <fullName evidence="5">(diamondback moth) hypothetical protein</fullName>
    </submittedName>
</protein>
<evidence type="ECO:0000256" key="1">
    <source>
        <dbReference type="ARBA" id="ARBA00022722"/>
    </source>
</evidence>
<dbReference type="InterPro" id="IPR011604">
    <property type="entry name" value="PDDEXK-like_dom_sf"/>
</dbReference>
<dbReference type="GO" id="GO:0006281">
    <property type="term" value="P:DNA repair"/>
    <property type="evidence" value="ECO:0007669"/>
    <property type="project" value="UniProtKB-ARBA"/>
</dbReference>
<gene>
    <name evidence="5" type="ORF">PLXY2_LOCUS16885</name>
</gene>
<evidence type="ECO:0000256" key="4">
    <source>
        <dbReference type="ARBA" id="ARBA00022839"/>
    </source>
</evidence>
<dbReference type="Proteomes" id="UP000653454">
    <property type="component" value="Unassembled WGS sequence"/>
</dbReference>
<dbReference type="SUPFAM" id="SSF52980">
    <property type="entry name" value="Restriction endonuclease-like"/>
    <property type="match status" value="1"/>
</dbReference>
<evidence type="ECO:0000313" key="5">
    <source>
        <dbReference type="EMBL" id="CAG9138635.1"/>
    </source>
</evidence>
<dbReference type="Gene3D" id="3.90.320.10">
    <property type="match status" value="1"/>
</dbReference>
<keyword evidence="1" id="KW-0540">Nuclease</keyword>
<dbReference type="PANTHER" id="PTHR39953">
    <property type="entry name" value="RE54151P"/>
    <property type="match status" value="1"/>
</dbReference>